<dbReference type="OrthoDB" id="9926654at2759"/>
<dbReference type="Proteomes" id="UP000288216">
    <property type="component" value="Unassembled WGS sequence"/>
</dbReference>
<name>A0A401QDI5_SCYTO</name>
<dbReference type="STRING" id="75743.A0A401QDI5"/>
<proteinExistence type="predicted"/>
<evidence type="ECO:0000259" key="1">
    <source>
        <dbReference type="Pfam" id="PF23210"/>
    </source>
</evidence>
<feature type="non-terminal residue" evidence="2">
    <location>
        <position position="49"/>
    </location>
</feature>
<accession>A0A401QDI5</accession>
<dbReference type="EMBL" id="BFAA01047373">
    <property type="protein sequence ID" value="GCB83445.1"/>
    <property type="molecule type" value="Genomic_DNA"/>
</dbReference>
<dbReference type="InterPro" id="IPR055408">
    <property type="entry name" value="HEAT_MROH2B-like"/>
</dbReference>
<evidence type="ECO:0000313" key="2">
    <source>
        <dbReference type="EMBL" id="GCB83445.1"/>
    </source>
</evidence>
<dbReference type="AlphaFoldDB" id="A0A401QDI5"/>
<sequence>DKSDVDVEKAKSTLILCYGFLTLYAPEELILARIEKDVIKQVLNHFNTK</sequence>
<protein>
    <recommendedName>
        <fullName evidence="1">MROH2B-like HEAT-repeats domain-containing protein</fullName>
    </recommendedName>
</protein>
<organism evidence="2 3">
    <name type="scientific">Scyliorhinus torazame</name>
    <name type="common">Cloudy catshark</name>
    <name type="synonym">Catulus torazame</name>
    <dbReference type="NCBI Taxonomy" id="75743"/>
    <lineage>
        <taxon>Eukaryota</taxon>
        <taxon>Metazoa</taxon>
        <taxon>Chordata</taxon>
        <taxon>Craniata</taxon>
        <taxon>Vertebrata</taxon>
        <taxon>Chondrichthyes</taxon>
        <taxon>Elasmobranchii</taxon>
        <taxon>Galeomorphii</taxon>
        <taxon>Galeoidea</taxon>
        <taxon>Carcharhiniformes</taxon>
        <taxon>Scyliorhinidae</taxon>
        <taxon>Scyliorhinus</taxon>
    </lineage>
</organism>
<comment type="caution">
    <text evidence="2">The sequence shown here is derived from an EMBL/GenBank/DDBJ whole genome shotgun (WGS) entry which is preliminary data.</text>
</comment>
<reference evidence="2 3" key="1">
    <citation type="journal article" date="2018" name="Nat. Ecol. Evol.">
        <title>Shark genomes provide insights into elasmobranch evolution and the origin of vertebrates.</title>
        <authorList>
            <person name="Hara Y"/>
            <person name="Yamaguchi K"/>
            <person name="Onimaru K"/>
            <person name="Kadota M"/>
            <person name="Koyanagi M"/>
            <person name="Keeley SD"/>
            <person name="Tatsumi K"/>
            <person name="Tanaka K"/>
            <person name="Motone F"/>
            <person name="Kageyama Y"/>
            <person name="Nozu R"/>
            <person name="Adachi N"/>
            <person name="Nishimura O"/>
            <person name="Nakagawa R"/>
            <person name="Tanegashima C"/>
            <person name="Kiyatake I"/>
            <person name="Matsumoto R"/>
            <person name="Murakumo K"/>
            <person name="Nishida K"/>
            <person name="Terakita A"/>
            <person name="Kuratani S"/>
            <person name="Sato K"/>
            <person name="Hyodo S Kuraku.S."/>
        </authorList>
    </citation>
    <scope>NUCLEOTIDE SEQUENCE [LARGE SCALE GENOMIC DNA]</scope>
</reference>
<evidence type="ECO:0000313" key="3">
    <source>
        <dbReference type="Proteomes" id="UP000288216"/>
    </source>
</evidence>
<keyword evidence="3" id="KW-1185">Reference proteome</keyword>
<feature type="domain" description="MROH2B-like HEAT-repeats" evidence="1">
    <location>
        <begin position="3"/>
        <end position="49"/>
    </location>
</feature>
<dbReference type="Pfam" id="PF23210">
    <property type="entry name" value="HEAT_Maestro_2"/>
    <property type="match status" value="1"/>
</dbReference>
<feature type="non-terminal residue" evidence="2">
    <location>
        <position position="1"/>
    </location>
</feature>
<gene>
    <name evidence="2" type="ORF">scyTo_0024464</name>
</gene>